<proteinExistence type="predicted"/>
<evidence type="ECO:0000256" key="2">
    <source>
        <dbReference type="SAM" id="SignalP"/>
    </source>
</evidence>
<feature type="chain" id="PRO_5040485327" evidence="2">
    <location>
        <begin position="22"/>
        <end position="414"/>
    </location>
</feature>
<evidence type="ECO:0000313" key="4">
    <source>
        <dbReference type="Proteomes" id="UP000824596"/>
    </source>
</evidence>
<gene>
    <name evidence="3" type="ORF">HRG_03317</name>
</gene>
<accession>A0A9P8SLM3</accession>
<comment type="caution">
    <text evidence="3">The sequence shown here is derived from an EMBL/GenBank/DDBJ whole genome shotgun (WGS) entry which is preliminary data.</text>
</comment>
<dbReference type="Proteomes" id="UP000824596">
    <property type="component" value="Unassembled WGS sequence"/>
</dbReference>
<dbReference type="OrthoDB" id="4925675at2759"/>
<keyword evidence="2" id="KW-0732">Signal</keyword>
<keyword evidence="4" id="KW-1185">Reference proteome</keyword>
<dbReference type="AlphaFoldDB" id="A0A9P8SLM3"/>
<feature type="compositionally biased region" description="Polar residues" evidence="1">
    <location>
        <begin position="344"/>
        <end position="368"/>
    </location>
</feature>
<name>A0A9P8SLM3_9HYPO</name>
<feature type="compositionally biased region" description="Polar residues" evidence="1">
    <location>
        <begin position="395"/>
        <end position="406"/>
    </location>
</feature>
<dbReference type="GeneID" id="68352446"/>
<reference evidence="3" key="1">
    <citation type="submission" date="2021-09" db="EMBL/GenBank/DDBJ databases">
        <title>A high-quality genome of the endoparasitic fungus Hirsutella rhossiliensis with a comparison of Hirsutella genomes reveals transposable elements contributing to genome size variation.</title>
        <authorList>
            <person name="Lin R."/>
            <person name="Jiao Y."/>
            <person name="Sun X."/>
            <person name="Ling J."/>
            <person name="Xie B."/>
            <person name="Cheng X."/>
        </authorList>
    </citation>
    <scope>NUCLEOTIDE SEQUENCE</scope>
    <source>
        <strain evidence="3">HR02</strain>
    </source>
</reference>
<dbReference type="RefSeq" id="XP_044722814.1">
    <property type="nucleotide sequence ID" value="XM_044861788.1"/>
</dbReference>
<organism evidence="3 4">
    <name type="scientific">Hirsutella rhossiliensis</name>
    <dbReference type="NCBI Taxonomy" id="111463"/>
    <lineage>
        <taxon>Eukaryota</taxon>
        <taxon>Fungi</taxon>
        <taxon>Dikarya</taxon>
        <taxon>Ascomycota</taxon>
        <taxon>Pezizomycotina</taxon>
        <taxon>Sordariomycetes</taxon>
        <taxon>Hypocreomycetidae</taxon>
        <taxon>Hypocreales</taxon>
        <taxon>Ophiocordycipitaceae</taxon>
        <taxon>Hirsutella</taxon>
    </lineage>
</organism>
<dbReference type="EMBL" id="JAIZPD010000003">
    <property type="protein sequence ID" value="KAH0965301.1"/>
    <property type="molecule type" value="Genomic_DNA"/>
</dbReference>
<feature type="signal peptide" evidence="2">
    <location>
        <begin position="1"/>
        <end position="21"/>
    </location>
</feature>
<evidence type="ECO:0000313" key="3">
    <source>
        <dbReference type="EMBL" id="KAH0965301.1"/>
    </source>
</evidence>
<protein>
    <submittedName>
        <fullName evidence="3">Uncharacterized protein</fullName>
    </submittedName>
</protein>
<feature type="region of interest" description="Disordered" evidence="1">
    <location>
        <begin position="344"/>
        <end position="414"/>
    </location>
</feature>
<sequence length="414" mass="44390">MINKASVAMLGALAALQGVSAQIKPVDQAVKDGNLAKQDVETVDEMCGSLNGDKSSTKPCTIEQHENAILVASAKTVSKTDAGAARNWFKQWENSKRLHEARKCCIQCKVDAWEKGLPASLTPNLAKWWVDTFYDAGRYTKAWEAEKSDFTALMDEWQWRNKDAQMPPPTNQTAAEAQYEPAKQCDALNAAVATPVKPEIANTTVEFQTMPKLIMTSSRSSDDKDLNASSKSAAEMADLKFYCQPLYVTATLHGGQISGGVFAAPAEQVEGFTSRVKVNSVPPQAIYEKGCQVCSGAAPKRVAVILGQPLSHDEREAMTSQISIRVGVSGPRDPNVLMPMRGVSVTSQDSTNQPQVKTETNQAGTSQPKAKAGATQVGTSQPQVKAEAKLGGVSGQPSVSTVSAQVQGEHPYCE</sequence>
<evidence type="ECO:0000256" key="1">
    <source>
        <dbReference type="SAM" id="MobiDB-lite"/>
    </source>
</evidence>